<comment type="caution">
    <text evidence="1">The sequence shown here is derived from an EMBL/GenBank/DDBJ whole genome shotgun (WGS) entry which is preliminary data.</text>
</comment>
<accession>A0A6L9S6X3</accession>
<keyword evidence="2" id="KW-1185">Reference proteome</keyword>
<reference evidence="1 2" key="1">
    <citation type="submission" date="2020-02" db="EMBL/GenBank/DDBJ databases">
        <authorList>
            <person name="Li X.-J."/>
            <person name="Han X.-M."/>
        </authorList>
    </citation>
    <scope>NUCLEOTIDE SEQUENCE [LARGE SCALE GENOMIC DNA]</scope>
    <source>
        <strain evidence="1 2">CCTCC AB 2017055</strain>
    </source>
</reference>
<dbReference type="EMBL" id="JAAGOA010000008">
    <property type="protein sequence ID" value="NEE01215.1"/>
    <property type="molecule type" value="Genomic_DNA"/>
</dbReference>
<protein>
    <submittedName>
        <fullName evidence="1">ATP-binding protein</fullName>
    </submittedName>
</protein>
<keyword evidence="1" id="KW-0067">ATP-binding</keyword>
<dbReference type="InterPro" id="IPR027417">
    <property type="entry name" value="P-loop_NTPase"/>
</dbReference>
<dbReference type="GO" id="GO:0005524">
    <property type="term" value="F:ATP binding"/>
    <property type="evidence" value="ECO:0007669"/>
    <property type="project" value="UniProtKB-KW"/>
</dbReference>
<dbReference type="Proteomes" id="UP000475214">
    <property type="component" value="Unassembled WGS sequence"/>
</dbReference>
<proteinExistence type="predicted"/>
<evidence type="ECO:0000313" key="1">
    <source>
        <dbReference type="EMBL" id="NEE01215.1"/>
    </source>
</evidence>
<dbReference type="InterPro" id="IPR017101">
    <property type="entry name" value="P-loop_ATP/GTP-bd_All4644_prd"/>
</dbReference>
<dbReference type="RefSeq" id="WP_163738394.1">
    <property type="nucleotide sequence ID" value="NZ_JAAGOA010000008.1"/>
</dbReference>
<dbReference type="Pfam" id="PF13671">
    <property type="entry name" value="AAA_33"/>
    <property type="match status" value="1"/>
</dbReference>
<dbReference type="SUPFAM" id="SSF52540">
    <property type="entry name" value="P-loop containing nucleoside triphosphate hydrolases"/>
    <property type="match status" value="1"/>
</dbReference>
<name>A0A6L9S6X3_9ACTN</name>
<organism evidence="1 2">
    <name type="scientific">Phytoactinopolyspora halotolerans</name>
    <dbReference type="NCBI Taxonomy" id="1981512"/>
    <lineage>
        <taxon>Bacteria</taxon>
        <taxon>Bacillati</taxon>
        <taxon>Actinomycetota</taxon>
        <taxon>Actinomycetes</taxon>
        <taxon>Jiangellales</taxon>
        <taxon>Jiangellaceae</taxon>
        <taxon>Phytoactinopolyspora</taxon>
    </lineage>
</organism>
<sequence length="197" mass="21786">MVDKLVIEMPAVVVFVGAAGSGKTTLRQRLIEAGVAPEQIVSLDELRAEARRDRGQPDRPLMHFSAAAVRRATERARGLVARGDGYVADATHLRRVDRHEHVRRAHEHGLPAICLLLPNLPVELLAERNASRTPDDQVPVEALRRHVHRRSLIDSAGLFAEGFDQVHEIVEPQRVEVNVRIARSPITATKGAADGRR</sequence>
<dbReference type="AlphaFoldDB" id="A0A6L9S6X3"/>
<gene>
    <name evidence="1" type="ORF">G1H10_13660</name>
</gene>
<evidence type="ECO:0000313" key="2">
    <source>
        <dbReference type="Proteomes" id="UP000475214"/>
    </source>
</evidence>
<dbReference type="PIRSF" id="PIRSF037081">
    <property type="entry name" value="P-loop_All4644_prd"/>
    <property type="match status" value="1"/>
</dbReference>
<keyword evidence="1" id="KW-0547">Nucleotide-binding</keyword>
<dbReference type="Gene3D" id="3.40.50.300">
    <property type="entry name" value="P-loop containing nucleotide triphosphate hydrolases"/>
    <property type="match status" value="1"/>
</dbReference>